<gene>
    <name evidence="11" type="ORF">PV06_04282</name>
</gene>
<dbReference type="OrthoDB" id="5290825at2759"/>
<comment type="similarity">
    <text evidence="2 7">Belongs to the major facilitator superfamily. Sugar transporter (TC 2.A.1.1) family.</text>
</comment>
<reference evidence="11 12" key="1">
    <citation type="submission" date="2015-01" db="EMBL/GenBank/DDBJ databases">
        <title>The Genome Sequence of Exophiala oligosperma CBS72588.</title>
        <authorList>
            <consortium name="The Broad Institute Genomics Platform"/>
            <person name="Cuomo C."/>
            <person name="de Hoog S."/>
            <person name="Gorbushina A."/>
            <person name="Stielow B."/>
            <person name="Teixiera M."/>
            <person name="Abouelleil A."/>
            <person name="Chapman S.B."/>
            <person name="Priest M."/>
            <person name="Young S.K."/>
            <person name="Wortman J."/>
            <person name="Nusbaum C."/>
            <person name="Birren B."/>
        </authorList>
    </citation>
    <scope>NUCLEOTIDE SEQUENCE [LARGE SCALE GENOMIC DNA]</scope>
    <source>
        <strain evidence="11 12">CBS 72588</strain>
    </source>
</reference>
<feature type="transmembrane region" description="Helical" evidence="9">
    <location>
        <begin position="493"/>
        <end position="513"/>
    </location>
</feature>
<feature type="transmembrane region" description="Helical" evidence="9">
    <location>
        <begin position="365"/>
        <end position="383"/>
    </location>
</feature>
<feature type="transmembrane region" description="Helical" evidence="9">
    <location>
        <begin position="203"/>
        <end position="226"/>
    </location>
</feature>
<dbReference type="PANTHER" id="PTHR48020">
    <property type="entry name" value="PROTON MYO-INOSITOL COTRANSPORTER"/>
    <property type="match status" value="1"/>
</dbReference>
<comment type="subcellular location">
    <subcellularLocation>
        <location evidence="1">Membrane</location>
        <topology evidence="1">Multi-pass membrane protein</topology>
    </subcellularLocation>
</comment>
<dbReference type="VEuPathDB" id="FungiDB:PV06_04282"/>
<dbReference type="InterPro" id="IPR036259">
    <property type="entry name" value="MFS_trans_sf"/>
</dbReference>
<dbReference type="Proteomes" id="UP000053342">
    <property type="component" value="Unassembled WGS sequence"/>
</dbReference>
<dbReference type="InterPro" id="IPR050814">
    <property type="entry name" value="Myo-inositol_Transporter"/>
</dbReference>
<dbReference type="STRING" id="215243.A0A0D2ATG6"/>
<keyword evidence="3 7" id="KW-0813">Transport</keyword>
<feature type="transmembrane region" description="Helical" evidence="9">
    <location>
        <begin position="146"/>
        <end position="166"/>
    </location>
</feature>
<proteinExistence type="inferred from homology"/>
<dbReference type="EMBL" id="KN847335">
    <property type="protein sequence ID" value="KIW43146.1"/>
    <property type="molecule type" value="Genomic_DNA"/>
</dbReference>
<feature type="transmembrane region" description="Helical" evidence="9">
    <location>
        <begin position="102"/>
        <end position="120"/>
    </location>
</feature>
<dbReference type="HOGENOM" id="CLU_001265_43_5_1"/>
<dbReference type="AlphaFoldDB" id="A0A0D2ATG6"/>
<dbReference type="PRINTS" id="PR00171">
    <property type="entry name" value="SUGRTRNSPORT"/>
</dbReference>
<dbReference type="Pfam" id="PF00083">
    <property type="entry name" value="Sugar_tr"/>
    <property type="match status" value="1"/>
</dbReference>
<feature type="transmembrane region" description="Helical" evidence="9">
    <location>
        <begin position="525"/>
        <end position="544"/>
    </location>
</feature>
<evidence type="ECO:0000313" key="11">
    <source>
        <dbReference type="EMBL" id="KIW43146.1"/>
    </source>
</evidence>
<evidence type="ECO:0000256" key="7">
    <source>
        <dbReference type="RuleBase" id="RU003346"/>
    </source>
</evidence>
<dbReference type="GO" id="GO:0022857">
    <property type="term" value="F:transmembrane transporter activity"/>
    <property type="evidence" value="ECO:0007669"/>
    <property type="project" value="InterPro"/>
</dbReference>
<keyword evidence="6 9" id="KW-0472">Membrane</keyword>
<evidence type="ECO:0000256" key="4">
    <source>
        <dbReference type="ARBA" id="ARBA00022692"/>
    </source>
</evidence>
<dbReference type="NCBIfam" id="TIGR00879">
    <property type="entry name" value="SP"/>
    <property type="match status" value="1"/>
</dbReference>
<feature type="compositionally biased region" description="Polar residues" evidence="8">
    <location>
        <begin position="1"/>
        <end position="26"/>
    </location>
</feature>
<dbReference type="PROSITE" id="PS50850">
    <property type="entry name" value="MFS"/>
    <property type="match status" value="1"/>
</dbReference>
<feature type="transmembrane region" description="Helical" evidence="9">
    <location>
        <begin position="178"/>
        <end position="197"/>
    </location>
</feature>
<keyword evidence="4 9" id="KW-0812">Transmembrane</keyword>
<dbReference type="GO" id="GO:0016020">
    <property type="term" value="C:membrane"/>
    <property type="evidence" value="ECO:0007669"/>
    <property type="project" value="UniProtKB-SubCell"/>
</dbReference>
<evidence type="ECO:0000256" key="2">
    <source>
        <dbReference type="ARBA" id="ARBA00010992"/>
    </source>
</evidence>
<dbReference type="GeneID" id="27356356"/>
<dbReference type="InterPro" id="IPR020846">
    <property type="entry name" value="MFS_dom"/>
</dbReference>
<feature type="transmembrane region" description="Helical" evidence="9">
    <location>
        <begin position="454"/>
        <end position="472"/>
    </location>
</feature>
<evidence type="ECO:0000256" key="3">
    <source>
        <dbReference type="ARBA" id="ARBA00022448"/>
    </source>
</evidence>
<dbReference type="InterPro" id="IPR005829">
    <property type="entry name" value="Sugar_transporter_CS"/>
</dbReference>
<dbReference type="Gene3D" id="1.20.1250.20">
    <property type="entry name" value="MFS general substrate transporter like domains"/>
    <property type="match status" value="1"/>
</dbReference>
<protein>
    <recommendedName>
        <fullName evidence="10">Major facilitator superfamily (MFS) profile domain-containing protein</fullName>
    </recommendedName>
</protein>
<feature type="domain" description="Major facilitator superfamily (MFS) profile" evidence="10">
    <location>
        <begin position="106"/>
        <end position="548"/>
    </location>
</feature>
<dbReference type="PROSITE" id="PS00216">
    <property type="entry name" value="SUGAR_TRANSPORT_1"/>
    <property type="match status" value="1"/>
</dbReference>
<evidence type="ECO:0000256" key="1">
    <source>
        <dbReference type="ARBA" id="ARBA00004141"/>
    </source>
</evidence>
<organism evidence="11 12">
    <name type="scientific">Exophiala oligosperma</name>
    <dbReference type="NCBI Taxonomy" id="215243"/>
    <lineage>
        <taxon>Eukaryota</taxon>
        <taxon>Fungi</taxon>
        <taxon>Dikarya</taxon>
        <taxon>Ascomycota</taxon>
        <taxon>Pezizomycotina</taxon>
        <taxon>Eurotiomycetes</taxon>
        <taxon>Chaetothyriomycetidae</taxon>
        <taxon>Chaetothyriales</taxon>
        <taxon>Herpotrichiellaceae</taxon>
        <taxon>Exophiala</taxon>
    </lineage>
</organism>
<evidence type="ECO:0000256" key="9">
    <source>
        <dbReference type="SAM" id="Phobius"/>
    </source>
</evidence>
<name>A0A0D2ATG6_9EURO</name>
<dbReference type="InterPro" id="IPR003663">
    <property type="entry name" value="Sugar/inositol_transpt"/>
</dbReference>
<dbReference type="PANTHER" id="PTHR48020:SF4">
    <property type="entry name" value="SYMPORT, PUTATIVE (AFU_ORTHOLOGUE AFUA_3G11790)-RELATED"/>
    <property type="match status" value="1"/>
</dbReference>
<keyword evidence="12" id="KW-1185">Reference proteome</keyword>
<dbReference type="SUPFAM" id="SSF103473">
    <property type="entry name" value="MFS general substrate transporter"/>
    <property type="match status" value="1"/>
</dbReference>
<keyword evidence="5 9" id="KW-1133">Transmembrane helix</keyword>
<feature type="transmembrane region" description="Helical" evidence="9">
    <location>
        <begin position="395"/>
        <end position="415"/>
    </location>
</feature>
<evidence type="ECO:0000313" key="12">
    <source>
        <dbReference type="Proteomes" id="UP000053342"/>
    </source>
</evidence>
<feature type="transmembrane region" description="Helical" evidence="9">
    <location>
        <begin position="427"/>
        <end position="448"/>
    </location>
</feature>
<sequence length="611" mass="66811">MMSKASGLSQHQETTATAELGTSSLVPSPRVSEEATNEELPVASEILQFAEQYSLTDHLDTFQKAAYLATGDCPLTNIPGLSAAEKLALQWETDRKWRQPKMLYFTILVCSIGAIEQGWAQTGMNGANLYFPKALGVGSNSKHDNFIVGLINSGIYLSTGALGAWLSDPVNNRLGRRGAVVTGGILCMIANLASSISRTWPQLLAFRLLLGIGLGINTSTVSVYTAECAPAAIRGGLAVSWQMWTAFGIFLGFVANAAVYKYGADAWRLQLAAPFIPTVPLVILLYICPESPAWCIKHGQRYRLAFGNLCKFRNSELQAAKEIYATYLQHHVKAKVGNAEVVSFFARISELFTIPRIRRATTGSYVAMLSQQLCGINIIAFYSSTIFSQAGFSPLGALLASCVFGFVNFVGAFPAIWTMDSLGRRSLLLLTLPVMAATMLAAGLSFKIPAENPAHFALLATLIYLFCALYSPGMGPVPNTYSAEVFPLSHRELGMGFAVATANFWAAILSLTFPRILTGLGSQGAFTLYAFLNILALVLVFLLLPETRMMTLEELDQVFSIPTRKFIRYQTTEYLPWFFMHYVLRRKGVELRPLVHAEEYLPLEQGDGDIG</sequence>
<dbReference type="FunFam" id="1.20.1250.20:FF:000474">
    <property type="entry name" value="Sugar transporter, putative"/>
    <property type="match status" value="1"/>
</dbReference>
<dbReference type="RefSeq" id="XP_016263362.1">
    <property type="nucleotide sequence ID" value="XM_016405156.1"/>
</dbReference>
<dbReference type="InterPro" id="IPR005828">
    <property type="entry name" value="MFS_sugar_transport-like"/>
</dbReference>
<feature type="transmembrane region" description="Helical" evidence="9">
    <location>
        <begin position="238"/>
        <end position="259"/>
    </location>
</feature>
<evidence type="ECO:0000259" key="10">
    <source>
        <dbReference type="PROSITE" id="PS50850"/>
    </source>
</evidence>
<dbReference type="GO" id="GO:0015798">
    <property type="term" value="P:myo-inositol transport"/>
    <property type="evidence" value="ECO:0007669"/>
    <property type="project" value="UniProtKB-ARBA"/>
</dbReference>
<feature type="region of interest" description="Disordered" evidence="8">
    <location>
        <begin position="1"/>
        <end position="38"/>
    </location>
</feature>
<dbReference type="GO" id="GO:0015791">
    <property type="term" value="P:polyol transmembrane transport"/>
    <property type="evidence" value="ECO:0007669"/>
    <property type="project" value="UniProtKB-ARBA"/>
</dbReference>
<accession>A0A0D2ATG6</accession>
<evidence type="ECO:0000256" key="8">
    <source>
        <dbReference type="SAM" id="MobiDB-lite"/>
    </source>
</evidence>
<feature type="transmembrane region" description="Helical" evidence="9">
    <location>
        <begin position="271"/>
        <end position="288"/>
    </location>
</feature>
<dbReference type="PROSITE" id="PS00217">
    <property type="entry name" value="SUGAR_TRANSPORT_2"/>
    <property type="match status" value="1"/>
</dbReference>
<evidence type="ECO:0000256" key="5">
    <source>
        <dbReference type="ARBA" id="ARBA00022989"/>
    </source>
</evidence>
<evidence type="ECO:0000256" key="6">
    <source>
        <dbReference type="ARBA" id="ARBA00023136"/>
    </source>
</evidence>